<comment type="caution">
    <text evidence="1">The sequence shown here is derived from an EMBL/GenBank/DDBJ whole genome shotgun (WGS) entry which is preliminary data.</text>
</comment>
<proteinExistence type="predicted"/>
<evidence type="ECO:0000313" key="2">
    <source>
        <dbReference type="Proteomes" id="UP001234178"/>
    </source>
</evidence>
<name>A0ABQ9ZKT4_9CRUS</name>
<accession>A0ABQ9ZKT4</accession>
<organism evidence="1 2">
    <name type="scientific">Daphnia magna</name>
    <dbReference type="NCBI Taxonomy" id="35525"/>
    <lineage>
        <taxon>Eukaryota</taxon>
        <taxon>Metazoa</taxon>
        <taxon>Ecdysozoa</taxon>
        <taxon>Arthropoda</taxon>
        <taxon>Crustacea</taxon>
        <taxon>Branchiopoda</taxon>
        <taxon>Diplostraca</taxon>
        <taxon>Cladocera</taxon>
        <taxon>Anomopoda</taxon>
        <taxon>Daphniidae</taxon>
        <taxon>Daphnia</taxon>
    </lineage>
</organism>
<protein>
    <submittedName>
        <fullName evidence="1">Uncharacterized protein</fullName>
    </submittedName>
</protein>
<dbReference type="EMBL" id="JAOYFB010000004">
    <property type="protein sequence ID" value="KAK4013512.1"/>
    <property type="molecule type" value="Genomic_DNA"/>
</dbReference>
<dbReference type="Proteomes" id="UP001234178">
    <property type="component" value="Unassembled WGS sequence"/>
</dbReference>
<gene>
    <name evidence="1" type="ORF">OUZ56_026066</name>
</gene>
<keyword evidence="2" id="KW-1185">Reference proteome</keyword>
<evidence type="ECO:0000313" key="1">
    <source>
        <dbReference type="EMBL" id="KAK4013512.1"/>
    </source>
</evidence>
<reference evidence="1 2" key="1">
    <citation type="journal article" date="2023" name="Nucleic Acids Res.">
        <title>The hologenome of Daphnia magna reveals possible DNA methylation and microbiome-mediated evolution of the host genome.</title>
        <authorList>
            <person name="Chaturvedi A."/>
            <person name="Li X."/>
            <person name="Dhandapani V."/>
            <person name="Marshall H."/>
            <person name="Kissane S."/>
            <person name="Cuenca-Cambronero M."/>
            <person name="Asole G."/>
            <person name="Calvet F."/>
            <person name="Ruiz-Romero M."/>
            <person name="Marangio P."/>
            <person name="Guigo R."/>
            <person name="Rago D."/>
            <person name="Mirbahai L."/>
            <person name="Eastwood N."/>
            <person name="Colbourne J.K."/>
            <person name="Zhou J."/>
            <person name="Mallon E."/>
            <person name="Orsini L."/>
        </authorList>
    </citation>
    <scope>NUCLEOTIDE SEQUENCE [LARGE SCALE GENOMIC DNA]</scope>
    <source>
        <strain evidence="1">LRV0_1</strain>
    </source>
</reference>
<sequence length="244" mass="27936">MNFYSLVPIPYQESKLIPLYKKLLCGNKLIKRTLKLTDSVNKKLFELWNSYPEQINGKQLLKAVSEVYAESNVLNEAMCLDDEKDDIEHYPILNNFAELAFYRIGMYDSEKKQSQPIRQKPIRQTSNLPNRPYTNGTPIAFFWGGAVNPIRANRGRSLVVARTLEGHATLQMSLGSPSTYFLCDVIGRYRENCHLPELDFPLNNEIPFGVGLQSFWCKAWVVTKSALVLANFYIKHLKLLSVVV</sequence>